<organism evidence="1 2">
    <name type="scientific">Candidatus Cryptobacteroides merdipullorum</name>
    <dbReference type="NCBI Taxonomy" id="2840771"/>
    <lineage>
        <taxon>Bacteria</taxon>
        <taxon>Pseudomonadati</taxon>
        <taxon>Bacteroidota</taxon>
        <taxon>Bacteroidia</taxon>
        <taxon>Bacteroidales</taxon>
        <taxon>Candidatus Cryptobacteroides</taxon>
    </lineage>
</organism>
<comment type="caution">
    <text evidence="1">The sequence shown here is derived from an EMBL/GenBank/DDBJ whole genome shotgun (WGS) entry which is preliminary data.</text>
</comment>
<evidence type="ECO:0000313" key="2">
    <source>
        <dbReference type="Proteomes" id="UP000886881"/>
    </source>
</evidence>
<dbReference type="AlphaFoldDB" id="A0A9D1GP29"/>
<name>A0A9D1GP29_9BACT</name>
<evidence type="ECO:0000313" key="1">
    <source>
        <dbReference type="EMBL" id="HIT47451.1"/>
    </source>
</evidence>
<sequence>MRFGFAIIALLSGFMLDAAEYEPTTNWPYVYEEFIPGHVKTHQGADISYDKLNVNLVSGRVHYVEDGVIMQADLNTIALLVIGDDSWMSVGGRMMKVLRNTADSAVLLRVTIDTDAMNSADIGYGKSSIASTSGLSLVALGSGMDYSVNRSLDDLQKERYDGEPLELREVSGIYYKGTFVPATRVDVLKIPGIDKDAVKQYLKTEKIKFNRTDDLARLADFLYTL</sequence>
<protein>
    <submittedName>
        <fullName evidence="1">Uncharacterized protein</fullName>
    </submittedName>
</protein>
<reference evidence="1" key="1">
    <citation type="submission" date="2020-10" db="EMBL/GenBank/DDBJ databases">
        <authorList>
            <person name="Gilroy R."/>
        </authorList>
    </citation>
    <scope>NUCLEOTIDE SEQUENCE</scope>
    <source>
        <strain evidence="1">ChiHecec2B26-709</strain>
    </source>
</reference>
<reference evidence="1" key="2">
    <citation type="journal article" date="2021" name="PeerJ">
        <title>Extensive microbial diversity within the chicken gut microbiome revealed by metagenomics and culture.</title>
        <authorList>
            <person name="Gilroy R."/>
            <person name="Ravi A."/>
            <person name="Getino M."/>
            <person name="Pursley I."/>
            <person name="Horton D.L."/>
            <person name="Alikhan N.F."/>
            <person name="Baker D."/>
            <person name="Gharbi K."/>
            <person name="Hall N."/>
            <person name="Watson M."/>
            <person name="Adriaenssens E.M."/>
            <person name="Foster-Nyarko E."/>
            <person name="Jarju S."/>
            <person name="Secka A."/>
            <person name="Antonio M."/>
            <person name="Oren A."/>
            <person name="Chaudhuri R.R."/>
            <person name="La Ragione R."/>
            <person name="Hildebrand F."/>
            <person name="Pallen M.J."/>
        </authorList>
    </citation>
    <scope>NUCLEOTIDE SEQUENCE</scope>
    <source>
        <strain evidence="1">ChiHecec2B26-709</strain>
    </source>
</reference>
<dbReference type="Proteomes" id="UP000886881">
    <property type="component" value="Unassembled WGS sequence"/>
</dbReference>
<proteinExistence type="predicted"/>
<accession>A0A9D1GP29</accession>
<dbReference type="EMBL" id="DVLC01000118">
    <property type="protein sequence ID" value="HIT47451.1"/>
    <property type="molecule type" value="Genomic_DNA"/>
</dbReference>
<gene>
    <name evidence="1" type="ORF">IAC35_06305</name>
</gene>